<evidence type="ECO:0000256" key="4">
    <source>
        <dbReference type="ARBA" id="ARBA00022777"/>
    </source>
</evidence>
<dbReference type="InterPro" id="IPR029056">
    <property type="entry name" value="Ribokinase-like"/>
</dbReference>
<dbReference type="EMBL" id="JACIFO010000007">
    <property type="protein sequence ID" value="MBB4119607.1"/>
    <property type="molecule type" value="Genomic_DNA"/>
</dbReference>
<reference evidence="7 8" key="1">
    <citation type="submission" date="2020-08" db="EMBL/GenBank/DDBJ databases">
        <title>Genomic Encyclopedia of Type Strains, Phase IV (KMG-IV): sequencing the most valuable type-strain genomes for metagenomic binning, comparative biology and taxonomic classification.</title>
        <authorList>
            <person name="Goeker M."/>
        </authorList>
    </citation>
    <scope>NUCLEOTIDE SEQUENCE [LARGE SCALE GENOMIC DNA]</scope>
    <source>
        <strain evidence="7 8">DSM 29568</strain>
    </source>
</reference>
<dbReference type="Gene3D" id="3.40.1190.20">
    <property type="match status" value="1"/>
</dbReference>
<dbReference type="RefSeq" id="WP_183477952.1">
    <property type="nucleotide sequence ID" value="NZ_JACIFO010000007.1"/>
</dbReference>
<dbReference type="EC" id="2.7.1.35" evidence="1"/>
<protein>
    <recommendedName>
        <fullName evidence="1">pyridoxal kinase</fullName>
        <ecNumber evidence="1">2.7.1.35</ecNumber>
    </recommendedName>
</protein>
<dbReference type="Pfam" id="PF08543">
    <property type="entry name" value="Phos_pyr_kin"/>
    <property type="match status" value="1"/>
</dbReference>
<dbReference type="NCBIfam" id="TIGR00687">
    <property type="entry name" value="pyridox_kin"/>
    <property type="match status" value="1"/>
</dbReference>
<keyword evidence="8" id="KW-1185">Reference proteome</keyword>
<comment type="caution">
    <text evidence="7">The sequence shown here is derived from an EMBL/GenBank/DDBJ whole genome shotgun (WGS) entry which is preliminary data.</text>
</comment>
<dbReference type="GO" id="GO:0009443">
    <property type="term" value="P:pyridoxal 5'-phosphate salvage"/>
    <property type="evidence" value="ECO:0007669"/>
    <property type="project" value="InterPro"/>
</dbReference>
<dbReference type="GO" id="GO:0005524">
    <property type="term" value="F:ATP binding"/>
    <property type="evidence" value="ECO:0007669"/>
    <property type="project" value="UniProtKB-KW"/>
</dbReference>
<dbReference type="InterPro" id="IPR004625">
    <property type="entry name" value="PyrdxlKinase"/>
</dbReference>
<organism evidence="7 8">
    <name type="scientific">Mesonia hippocampi</name>
    <dbReference type="NCBI Taxonomy" id="1628250"/>
    <lineage>
        <taxon>Bacteria</taxon>
        <taxon>Pseudomonadati</taxon>
        <taxon>Bacteroidota</taxon>
        <taxon>Flavobacteriia</taxon>
        <taxon>Flavobacteriales</taxon>
        <taxon>Flavobacteriaceae</taxon>
        <taxon>Mesonia</taxon>
    </lineage>
</organism>
<keyword evidence="4 7" id="KW-0418">Kinase</keyword>
<evidence type="ECO:0000256" key="3">
    <source>
        <dbReference type="ARBA" id="ARBA00022741"/>
    </source>
</evidence>
<name>A0A840EXQ1_9FLAO</name>
<evidence type="ECO:0000256" key="5">
    <source>
        <dbReference type="ARBA" id="ARBA00022840"/>
    </source>
</evidence>
<keyword evidence="3" id="KW-0547">Nucleotide-binding</keyword>
<dbReference type="PANTHER" id="PTHR10534:SF2">
    <property type="entry name" value="PYRIDOXAL KINASE"/>
    <property type="match status" value="1"/>
</dbReference>
<keyword evidence="5" id="KW-0067">ATP-binding</keyword>
<evidence type="ECO:0000313" key="7">
    <source>
        <dbReference type="EMBL" id="MBB4119607.1"/>
    </source>
</evidence>
<evidence type="ECO:0000259" key="6">
    <source>
        <dbReference type="Pfam" id="PF08543"/>
    </source>
</evidence>
<feature type="domain" description="Pyridoxamine kinase/Phosphomethylpyrimidine kinase" evidence="6">
    <location>
        <begin position="39"/>
        <end position="254"/>
    </location>
</feature>
<sequence length="278" mass="30453">MKEKTIIIHSQVSYGYVGSNTTSFILKAAGYDAITIPTVLYSNHLGHRTVGGQPISDNLLKNILEGILKLNILHEVSTIITGFMGSVKQTEITANFIKTAQQKNPNIKHLCDPVMGDTDKGLYVHQSIPEAITKNLVPLASLLTPNKFELDLILKQNLTNIQENRPLLNSTFNLSEQKIVVTGCMFASTATDEIDNYILENNHCTSISGKKIALHPAGTGDLFTAHLQLSILKGLNLPQAVSNASKALTASLKNMALQKRTEFDLQDLLFSLQVIKNC</sequence>
<dbReference type="CDD" id="cd01173">
    <property type="entry name" value="pyridoxal_pyridoxamine_kinase"/>
    <property type="match status" value="1"/>
</dbReference>
<keyword evidence="2 7" id="KW-0808">Transferase</keyword>
<gene>
    <name evidence="7" type="ORF">GGR32_001909</name>
</gene>
<accession>A0A840EXQ1</accession>
<evidence type="ECO:0000256" key="1">
    <source>
        <dbReference type="ARBA" id="ARBA00012104"/>
    </source>
</evidence>
<proteinExistence type="predicted"/>
<dbReference type="GO" id="GO:0005829">
    <property type="term" value="C:cytosol"/>
    <property type="evidence" value="ECO:0007669"/>
    <property type="project" value="TreeGrafter"/>
</dbReference>
<evidence type="ECO:0000256" key="2">
    <source>
        <dbReference type="ARBA" id="ARBA00022679"/>
    </source>
</evidence>
<dbReference type="PANTHER" id="PTHR10534">
    <property type="entry name" value="PYRIDOXAL KINASE"/>
    <property type="match status" value="1"/>
</dbReference>
<dbReference type="SUPFAM" id="SSF53613">
    <property type="entry name" value="Ribokinase-like"/>
    <property type="match status" value="1"/>
</dbReference>
<dbReference type="AlphaFoldDB" id="A0A840EXQ1"/>
<dbReference type="Proteomes" id="UP000553034">
    <property type="component" value="Unassembled WGS sequence"/>
</dbReference>
<dbReference type="GO" id="GO:0008478">
    <property type="term" value="F:pyridoxal kinase activity"/>
    <property type="evidence" value="ECO:0007669"/>
    <property type="project" value="UniProtKB-EC"/>
</dbReference>
<dbReference type="InterPro" id="IPR013749">
    <property type="entry name" value="PM/HMP-P_kinase-1"/>
</dbReference>
<evidence type="ECO:0000313" key="8">
    <source>
        <dbReference type="Proteomes" id="UP000553034"/>
    </source>
</evidence>